<dbReference type="EMBL" id="JAFLNC010000002">
    <property type="protein sequence ID" value="MBO0333576.1"/>
    <property type="molecule type" value="Genomic_DNA"/>
</dbReference>
<dbReference type="Proteomes" id="UP000664761">
    <property type="component" value="Unassembled WGS sequence"/>
</dbReference>
<keyword evidence="2" id="KW-1185">Reference proteome</keyword>
<protein>
    <submittedName>
        <fullName evidence="1">Uncharacterized protein</fullName>
    </submittedName>
</protein>
<evidence type="ECO:0000313" key="2">
    <source>
        <dbReference type="Proteomes" id="UP000664761"/>
    </source>
</evidence>
<sequence>MTDPELDAMNKILEALGKLDENQRIRVLLWAINRYDVSTPSSLPEKPTNLPALLDVNSREDKDYETFADLFNAALPNTNSEKALIAGYWLQECQGLEAFPSNSTNKELQNLGHSVANITDAFTQLKDKKPALAIQVRKSGKSKQARKQYKLTHAGITAVNEMIEKNRFNQ</sequence>
<name>A0ABS3F4Y6_9PROT</name>
<organism evidence="1 2">
    <name type="scientific">Sneathiella sedimenti</name>
    <dbReference type="NCBI Taxonomy" id="2816034"/>
    <lineage>
        <taxon>Bacteria</taxon>
        <taxon>Pseudomonadati</taxon>
        <taxon>Pseudomonadota</taxon>
        <taxon>Alphaproteobacteria</taxon>
        <taxon>Sneathiellales</taxon>
        <taxon>Sneathiellaceae</taxon>
        <taxon>Sneathiella</taxon>
    </lineage>
</organism>
<dbReference type="RefSeq" id="WP_207044051.1">
    <property type="nucleotide sequence ID" value="NZ_JAFLNC010000002.1"/>
</dbReference>
<accession>A0ABS3F4Y6</accession>
<evidence type="ECO:0000313" key="1">
    <source>
        <dbReference type="EMBL" id="MBO0333576.1"/>
    </source>
</evidence>
<proteinExistence type="predicted"/>
<gene>
    <name evidence="1" type="ORF">J0X12_08130</name>
</gene>
<reference evidence="1 2" key="1">
    <citation type="submission" date="2021-03" db="EMBL/GenBank/DDBJ databases">
        <title>Sneathiella sp. CAU 1612 isolated from Kang Won-do.</title>
        <authorList>
            <person name="Kim W."/>
        </authorList>
    </citation>
    <scope>NUCLEOTIDE SEQUENCE [LARGE SCALE GENOMIC DNA]</scope>
    <source>
        <strain evidence="1 2">CAU 1612</strain>
    </source>
</reference>
<comment type="caution">
    <text evidence="1">The sequence shown here is derived from an EMBL/GenBank/DDBJ whole genome shotgun (WGS) entry which is preliminary data.</text>
</comment>